<dbReference type="PANTHER" id="PTHR44846:SF17">
    <property type="entry name" value="GNTR-FAMILY TRANSCRIPTIONAL REGULATOR"/>
    <property type="match status" value="1"/>
</dbReference>
<evidence type="ECO:0000256" key="1">
    <source>
        <dbReference type="ARBA" id="ARBA00023015"/>
    </source>
</evidence>
<reference evidence="5 6" key="1">
    <citation type="submission" date="2019-03" db="EMBL/GenBank/DDBJ databases">
        <title>Draft genome sequences of novel Actinobacteria.</title>
        <authorList>
            <person name="Sahin N."/>
            <person name="Ay H."/>
            <person name="Saygin H."/>
        </authorList>
    </citation>
    <scope>NUCLEOTIDE SEQUENCE [LARGE SCALE GENOMIC DNA]</scope>
    <source>
        <strain evidence="5 6">JCM 30547</strain>
    </source>
</reference>
<dbReference type="Gene3D" id="3.40.1410.10">
    <property type="entry name" value="Chorismate lyase-like"/>
    <property type="match status" value="1"/>
</dbReference>
<dbReference type="PROSITE" id="PS50949">
    <property type="entry name" value="HTH_GNTR"/>
    <property type="match status" value="1"/>
</dbReference>
<dbReference type="PRINTS" id="PR00035">
    <property type="entry name" value="HTHGNTR"/>
</dbReference>
<evidence type="ECO:0000256" key="3">
    <source>
        <dbReference type="ARBA" id="ARBA00023163"/>
    </source>
</evidence>
<keyword evidence="6" id="KW-1185">Reference proteome</keyword>
<dbReference type="InterPro" id="IPR028978">
    <property type="entry name" value="Chorismate_lyase_/UTRA_dom_sf"/>
</dbReference>
<dbReference type="RefSeq" id="WP_132399950.1">
    <property type="nucleotide sequence ID" value="NZ_SMKA01000001.1"/>
</dbReference>
<accession>A0A4R4QKQ0</accession>
<dbReference type="InterPro" id="IPR011663">
    <property type="entry name" value="UTRA"/>
</dbReference>
<dbReference type="SUPFAM" id="SSF64288">
    <property type="entry name" value="Chorismate lyase-like"/>
    <property type="match status" value="1"/>
</dbReference>
<dbReference type="InterPro" id="IPR036388">
    <property type="entry name" value="WH-like_DNA-bd_sf"/>
</dbReference>
<dbReference type="SUPFAM" id="SSF46785">
    <property type="entry name" value="Winged helix' DNA-binding domain"/>
    <property type="match status" value="1"/>
</dbReference>
<protein>
    <submittedName>
        <fullName evidence="5">GntR family transcriptional regulator</fullName>
    </submittedName>
</protein>
<keyword evidence="2" id="KW-0238">DNA-binding</keyword>
<dbReference type="InterPro" id="IPR000524">
    <property type="entry name" value="Tscrpt_reg_HTH_GntR"/>
</dbReference>
<dbReference type="OrthoDB" id="8584262at2"/>
<proteinExistence type="predicted"/>
<dbReference type="PANTHER" id="PTHR44846">
    <property type="entry name" value="MANNOSYL-D-GLYCERATE TRANSPORT/METABOLISM SYSTEM REPRESSOR MNGR-RELATED"/>
    <property type="match status" value="1"/>
</dbReference>
<feature type="domain" description="HTH gntR-type" evidence="4">
    <location>
        <begin position="14"/>
        <end position="82"/>
    </location>
</feature>
<comment type="caution">
    <text evidence="5">The sequence shown here is derived from an EMBL/GenBank/DDBJ whole genome shotgun (WGS) entry which is preliminary data.</text>
</comment>
<dbReference type="GO" id="GO:0045892">
    <property type="term" value="P:negative regulation of DNA-templated transcription"/>
    <property type="evidence" value="ECO:0007669"/>
    <property type="project" value="TreeGrafter"/>
</dbReference>
<evidence type="ECO:0000259" key="4">
    <source>
        <dbReference type="PROSITE" id="PS50949"/>
    </source>
</evidence>
<organism evidence="5 6">
    <name type="scientific">Kribbella albertanoniae</name>
    <dbReference type="NCBI Taxonomy" id="1266829"/>
    <lineage>
        <taxon>Bacteria</taxon>
        <taxon>Bacillati</taxon>
        <taxon>Actinomycetota</taxon>
        <taxon>Actinomycetes</taxon>
        <taxon>Propionibacteriales</taxon>
        <taxon>Kribbellaceae</taxon>
        <taxon>Kribbella</taxon>
    </lineage>
</organism>
<dbReference type="CDD" id="cd07377">
    <property type="entry name" value="WHTH_GntR"/>
    <property type="match status" value="1"/>
</dbReference>
<dbReference type="Gene3D" id="1.10.10.10">
    <property type="entry name" value="Winged helix-like DNA-binding domain superfamily/Winged helix DNA-binding domain"/>
    <property type="match status" value="1"/>
</dbReference>
<name>A0A4R4QKQ0_9ACTN</name>
<dbReference type="GO" id="GO:0003677">
    <property type="term" value="F:DNA binding"/>
    <property type="evidence" value="ECO:0007669"/>
    <property type="project" value="UniProtKB-KW"/>
</dbReference>
<dbReference type="InterPro" id="IPR036390">
    <property type="entry name" value="WH_DNA-bd_sf"/>
</dbReference>
<evidence type="ECO:0000313" key="5">
    <source>
        <dbReference type="EMBL" id="TDC35842.1"/>
    </source>
</evidence>
<evidence type="ECO:0000256" key="2">
    <source>
        <dbReference type="ARBA" id="ARBA00023125"/>
    </source>
</evidence>
<dbReference type="SMART" id="SM00345">
    <property type="entry name" value="HTH_GNTR"/>
    <property type="match status" value="1"/>
</dbReference>
<dbReference type="Pfam" id="PF00392">
    <property type="entry name" value="GntR"/>
    <property type="match status" value="1"/>
</dbReference>
<dbReference type="EMBL" id="SMKA01000001">
    <property type="protein sequence ID" value="TDC35842.1"/>
    <property type="molecule type" value="Genomic_DNA"/>
</dbReference>
<evidence type="ECO:0000313" key="6">
    <source>
        <dbReference type="Proteomes" id="UP000295075"/>
    </source>
</evidence>
<dbReference type="GO" id="GO:0003700">
    <property type="term" value="F:DNA-binding transcription factor activity"/>
    <property type="evidence" value="ECO:0007669"/>
    <property type="project" value="InterPro"/>
</dbReference>
<keyword evidence="1" id="KW-0805">Transcription regulation</keyword>
<dbReference type="AlphaFoldDB" id="A0A4R4QKQ0"/>
<dbReference type="Proteomes" id="UP000295075">
    <property type="component" value="Unassembled WGS sequence"/>
</dbReference>
<keyword evidence="3" id="KW-0804">Transcription</keyword>
<dbReference type="Pfam" id="PF07702">
    <property type="entry name" value="UTRA"/>
    <property type="match status" value="1"/>
</dbReference>
<dbReference type="InterPro" id="IPR050679">
    <property type="entry name" value="Bact_HTH_transcr_reg"/>
</dbReference>
<sequence>MSTKGATESTDGRVSLTEKVANDLRAQISSGRLAPASVLPSEGELARVHEVSLVTVRRAIAQLRSEGLVQTIKGQRAFVRRSGDWPSHTHPRTITVDGDGNYVDSESAGGEWHDIEPPSKYQTSADAPLALALGVPQGTAFYASDRILENDAGTRIFVRSYLPTVVAKSLPGLARRQYISARQTYKAAKAAGMKLDLNDYIHARPPAPGDARSLGIPEGFPMLVTRRIATHNGQPILIQETRRSAEDAQLHYRPRLGG</sequence>
<gene>
    <name evidence="5" type="ORF">E1261_00515</name>
</gene>